<name>A0A0D3FTZ7_9ORYZ</name>
<evidence type="ECO:0000313" key="2">
    <source>
        <dbReference type="EnsemblPlants" id="OBART04G06940.3"/>
    </source>
</evidence>
<dbReference type="AlphaFoldDB" id="A0A0D3FTZ7"/>
<evidence type="ECO:0000313" key="3">
    <source>
        <dbReference type="Proteomes" id="UP000026960"/>
    </source>
</evidence>
<dbReference type="PaxDb" id="65489-OBART04G06940.3"/>
<proteinExistence type="predicted"/>
<dbReference type="HOGENOM" id="CLU_1066995_0_0_1"/>
<dbReference type="Gramene" id="OBART04G06940.3">
    <property type="protein sequence ID" value="OBART04G06940.3"/>
    <property type="gene ID" value="OBART04G06940"/>
</dbReference>
<reference evidence="2" key="2">
    <citation type="submission" date="2015-03" db="UniProtKB">
        <authorList>
            <consortium name="EnsemblPlants"/>
        </authorList>
    </citation>
    <scope>IDENTIFICATION</scope>
</reference>
<organism evidence="2">
    <name type="scientific">Oryza barthii</name>
    <dbReference type="NCBI Taxonomy" id="65489"/>
    <lineage>
        <taxon>Eukaryota</taxon>
        <taxon>Viridiplantae</taxon>
        <taxon>Streptophyta</taxon>
        <taxon>Embryophyta</taxon>
        <taxon>Tracheophyta</taxon>
        <taxon>Spermatophyta</taxon>
        <taxon>Magnoliopsida</taxon>
        <taxon>Liliopsida</taxon>
        <taxon>Poales</taxon>
        <taxon>Poaceae</taxon>
        <taxon>BOP clade</taxon>
        <taxon>Oryzoideae</taxon>
        <taxon>Oryzeae</taxon>
        <taxon>Oryzinae</taxon>
        <taxon>Oryza</taxon>
    </lineage>
</organism>
<keyword evidence="3" id="KW-1185">Reference proteome</keyword>
<protein>
    <submittedName>
        <fullName evidence="2">Uncharacterized protein</fullName>
    </submittedName>
</protein>
<evidence type="ECO:0000256" key="1">
    <source>
        <dbReference type="SAM" id="MobiDB-lite"/>
    </source>
</evidence>
<feature type="region of interest" description="Disordered" evidence="1">
    <location>
        <begin position="228"/>
        <end position="261"/>
    </location>
</feature>
<accession>A0A0D3FTZ7</accession>
<reference evidence="2" key="1">
    <citation type="journal article" date="2009" name="Rice">
        <title>De Novo Next Generation Sequencing of Plant Genomes.</title>
        <authorList>
            <person name="Rounsley S."/>
            <person name="Marri P.R."/>
            <person name="Yu Y."/>
            <person name="He R."/>
            <person name="Sisneros N."/>
            <person name="Goicoechea J.L."/>
            <person name="Lee S.J."/>
            <person name="Angelova A."/>
            <person name="Kudrna D."/>
            <person name="Luo M."/>
            <person name="Affourtit J."/>
            <person name="Desany B."/>
            <person name="Knight J."/>
            <person name="Niazi F."/>
            <person name="Egholm M."/>
            <person name="Wing R.A."/>
        </authorList>
    </citation>
    <scope>NUCLEOTIDE SEQUENCE [LARGE SCALE GENOMIC DNA]</scope>
    <source>
        <strain evidence="2">cv. IRGC 105608</strain>
    </source>
</reference>
<sequence length="261" mass="28834">MAFHSALACGRLVPASRLWLSQASGHPWPPHGRCSTKCASATAAMSWSEAEGVICTLRIILSIPERYSPAGTILQAGLLAVIFVFCIHDDLALIKVRNISKSQELMIFHFLTRYWSHWCTTKISLPLVNWMEIHCPPPLVHIPYSPHTVGKVQSSGNILITSDTMVHFDSVPDHSYSLKCPSDSNLMYWVDLALGSAMLLSVFPGCVDGTKILRLPFVKTMKTAKRKAWQGGVQKNPAAKEGPYKAFGDRRTMARTADPSE</sequence>
<dbReference type="EnsemblPlants" id="OBART04G06940.3">
    <property type="protein sequence ID" value="OBART04G06940.3"/>
    <property type="gene ID" value="OBART04G06940"/>
</dbReference>
<dbReference type="Proteomes" id="UP000026960">
    <property type="component" value="Chromosome 4"/>
</dbReference>